<evidence type="ECO:0000256" key="4">
    <source>
        <dbReference type="ARBA" id="ARBA00022553"/>
    </source>
</evidence>
<dbReference type="Pfam" id="PF00550">
    <property type="entry name" value="PP-binding"/>
    <property type="match status" value="2"/>
</dbReference>
<dbReference type="PANTHER" id="PTHR45527">
    <property type="entry name" value="NONRIBOSOMAL PEPTIDE SYNTHETASE"/>
    <property type="match status" value="1"/>
</dbReference>
<organism evidence="8">
    <name type="scientific">uncultured bacterium esnapd14</name>
    <dbReference type="NCBI Taxonomy" id="1366594"/>
    <lineage>
        <taxon>Bacteria</taxon>
        <taxon>environmental samples</taxon>
    </lineage>
</organism>
<dbReference type="Gene3D" id="3.30.559.10">
    <property type="entry name" value="Chloramphenicol acetyltransferase-like domain"/>
    <property type="match status" value="3"/>
</dbReference>
<dbReference type="GO" id="GO:0005737">
    <property type="term" value="C:cytoplasm"/>
    <property type="evidence" value="ECO:0007669"/>
    <property type="project" value="TreeGrafter"/>
</dbReference>
<feature type="domain" description="Carrier" evidence="7">
    <location>
        <begin position="1945"/>
        <end position="2020"/>
    </location>
</feature>
<dbReference type="Pfam" id="PF00501">
    <property type="entry name" value="AMP-binding"/>
    <property type="match status" value="2"/>
</dbReference>
<dbReference type="EC" id="6.2.1.3" evidence="8"/>
<dbReference type="FunFam" id="3.30.559.10:FF:000023">
    <property type="entry name" value="Non-ribosomal peptide synthetase"/>
    <property type="match status" value="2"/>
</dbReference>
<dbReference type="GO" id="GO:0043041">
    <property type="term" value="P:amino acid activation for nonribosomal peptide biosynthetic process"/>
    <property type="evidence" value="ECO:0007669"/>
    <property type="project" value="TreeGrafter"/>
</dbReference>
<keyword evidence="3" id="KW-0596">Phosphopantetheine</keyword>
<proteinExistence type="predicted"/>
<protein>
    <submittedName>
        <fullName evidence="8">Long-chain-fatty-acid--CoA ligase</fullName>
        <ecNumber evidence="8">6.2.1.3</ecNumber>
    </submittedName>
</protein>
<dbReference type="Gene3D" id="3.30.559.30">
    <property type="entry name" value="Nonribosomal peptide synthetase, condensation domain"/>
    <property type="match status" value="3"/>
</dbReference>
<dbReference type="Gene3D" id="3.40.50.12780">
    <property type="entry name" value="N-terminal domain of ligase-like"/>
    <property type="match status" value="2"/>
</dbReference>
<dbReference type="EMBL" id="KF264553">
    <property type="protein sequence ID" value="AGS49688.1"/>
    <property type="molecule type" value="Genomic_DNA"/>
</dbReference>
<dbReference type="PROSITE" id="PS00455">
    <property type="entry name" value="AMP_BINDING"/>
    <property type="match status" value="2"/>
</dbReference>
<evidence type="ECO:0000313" key="8">
    <source>
        <dbReference type="EMBL" id="AGS49688.1"/>
    </source>
</evidence>
<keyword evidence="4" id="KW-0597">Phosphoprotein</keyword>
<dbReference type="InterPro" id="IPR020806">
    <property type="entry name" value="PKS_PP-bd"/>
</dbReference>
<feature type="domain" description="Carrier" evidence="7">
    <location>
        <begin position="914"/>
        <end position="989"/>
    </location>
</feature>
<dbReference type="GO" id="GO:0044550">
    <property type="term" value="P:secondary metabolite biosynthetic process"/>
    <property type="evidence" value="ECO:0007669"/>
    <property type="project" value="TreeGrafter"/>
</dbReference>
<evidence type="ECO:0000256" key="6">
    <source>
        <dbReference type="SAM" id="MobiDB-lite"/>
    </source>
</evidence>
<dbReference type="CDD" id="cd05930">
    <property type="entry name" value="A_NRPS"/>
    <property type="match status" value="1"/>
</dbReference>
<dbReference type="InterPro" id="IPR057737">
    <property type="entry name" value="Condensation_MtbB-like"/>
</dbReference>
<dbReference type="Gene3D" id="3.30.300.30">
    <property type="match status" value="2"/>
</dbReference>
<dbReference type="PANTHER" id="PTHR45527:SF10">
    <property type="entry name" value="PYOCHELIN SYNTHASE PCHF"/>
    <property type="match status" value="1"/>
</dbReference>
<evidence type="ECO:0000256" key="1">
    <source>
        <dbReference type="ARBA" id="ARBA00001957"/>
    </source>
</evidence>
<evidence type="ECO:0000256" key="2">
    <source>
        <dbReference type="ARBA" id="ARBA00004924"/>
    </source>
</evidence>
<dbReference type="NCBIfam" id="TIGR01733">
    <property type="entry name" value="AA-adenyl-dom"/>
    <property type="match status" value="2"/>
</dbReference>
<dbReference type="GO" id="GO:0031177">
    <property type="term" value="F:phosphopantetheine binding"/>
    <property type="evidence" value="ECO:0007669"/>
    <property type="project" value="InterPro"/>
</dbReference>
<dbReference type="InterPro" id="IPR001242">
    <property type="entry name" value="Condensation_dom"/>
</dbReference>
<dbReference type="InterPro" id="IPR045851">
    <property type="entry name" value="AMP-bd_C_sf"/>
</dbReference>
<dbReference type="InterPro" id="IPR023213">
    <property type="entry name" value="CAT-like_dom_sf"/>
</dbReference>
<name>S5TMS5_9BACT</name>
<feature type="compositionally biased region" description="Low complexity" evidence="6">
    <location>
        <begin position="906"/>
        <end position="917"/>
    </location>
</feature>
<dbReference type="InterPro" id="IPR000873">
    <property type="entry name" value="AMP-dep_synth/lig_dom"/>
</dbReference>
<dbReference type="Pfam" id="PF00668">
    <property type="entry name" value="Condensation"/>
    <property type="match status" value="3"/>
</dbReference>
<dbReference type="Gene3D" id="1.10.1200.10">
    <property type="entry name" value="ACP-like"/>
    <property type="match status" value="2"/>
</dbReference>
<dbReference type="PROSITE" id="PS50075">
    <property type="entry name" value="CARRIER"/>
    <property type="match status" value="2"/>
</dbReference>
<dbReference type="Pfam" id="PF13193">
    <property type="entry name" value="AMP-binding_C"/>
    <property type="match status" value="2"/>
</dbReference>
<reference evidence="8" key="1">
    <citation type="journal article" date="2013" name="Proc. Natl. Acad. Sci. U.S.A.">
        <title>Mapping gene clusters within arrayed metagenomic libraries to expand the structural diversity of biomedically relevant natural products.</title>
        <authorList>
            <person name="Owen J.G."/>
            <person name="Reddy B.V."/>
            <person name="Ternei M.A."/>
            <person name="Charlop-Powers Z."/>
            <person name="Calle P.Y."/>
            <person name="Kim J.H."/>
            <person name="Brady S.F."/>
        </authorList>
    </citation>
    <scope>NUCLEOTIDE SEQUENCE</scope>
</reference>
<dbReference type="InterPro" id="IPR020845">
    <property type="entry name" value="AMP-binding_CS"/>
</dbReference>
<dbReference type="CDD" id="cd12114">
    <property type="entry name" value="A_NRPS_TlmIV_like"/>
    <property type="match status" value="1"/>
</dbReference>
<evidence type="ECO:0000256" key="5">
    <source>
        <dbReference type="ARBA" id="ARBA00022598"/>
    </source>
</evidence>
<keyword evidence="5 8" id="KW-0436">Ligase</keyword>
<dbReference type="InterPro" id="IPR036736">
    <property type="entry name" value="ACP-like_sf"/>
</dbReference>
<dbReference type="FunFam" id="2.30.38.10:FF:000001">
    <property type="entry name" value="Non-ribosomal peptide synthetase PvdI"/>
    <property type="match status" value="1"/>
</dbReference>
<dbReference type="SUPFAM" id="SSF47336">
    <property type="entry name" value="ACP-like"/>
    <property type="match status" value="2"/>
</dbReference>
<dbReference type="InterPro" id="IPR010071">
    <property type="entry name" value="AA_adenyl_dom"/>
</dbReference>
<comment type="pathway">
    <text evidence="2">Siderophore biosynthesis.</text>
</comment>
<dbReference type="GO" id="GO:0004467">
    <property type="term" value="F:long-chain fatty acid-CoA ligase activity"/>
    <property type="evidence" value="ECO:0007669"/>
    <property type="project" value="UniProtKB-EC"/>
</dbReference>
<evidence type="ECO:0000259" key="7">
    <source>
        <dbReference type="PROSITE" id="PS50075"/>
    </source>
</evidence>
<dbReference type="InterPro" id="IPR009081">
    <property type="entry name" value="PP-bd_ACP"/>
</dbReference>
<evidence type="ECO:0000256" key="3">
    <source>
        <dbReference type="ARBA" id="ARBA00022450"/>
    </source>
</evidence>
<dbReference type="SUPFAM" id="SSF56801">
    <property type="entry name" value="Acetyl-CoA synthetase-like"/>
    <property type="match status" value="2"/>
</dbReference>
<dbReference type="SUPFAM" id="SSF52777">
    <property type="entry name" value="CoA-dependent acyltransferases"/>
    <property type="match status" value="6"/>
</dbReference>
<dbReference type="InterPro" id="IPR042099">
    <property type="entry name" value="ANL_N_sf"/>
</dbReference>
<dbReference type="CDD" id="cd19531">
    <property type="entry name" value="LCL_NRPS-like"/>
    <property type="match status" value="1"/>
</dbReference>
<dbReference type="CDD" id="cd19535">
    <property type="entry name" value="Cyc_NRPS"/>
    <property type="match status" value="2"/>
</dbReference>
<dbReference type="InterPro" id="IPR025110">
    <property type="entry name" value="AMP-bd_C"/>
</dbReference>
<accession>S5TMS5</accession>
<dbReference type="GO" id="GO:0000036">
    <property type="term" value="F:acyl carrier activity"/>
    <property type="evidence" value="ECO:0007669"/>
    <property type="project" value="TreeGrafter"/>
</dbReference>
<dbReference type="FunFam" id="3.30.559.30:FF:000006">
    <property type="entry name" value="Yersiniabactin polyketide/non-ribosomal peptide synthetase"/>
    <property type="match status" value="2"/>
</dbReference>
<feature type="region of interest" description="Disordered" evidence="6">
    <location>
        <begin position="898"/>
        <end position="917"/>
    </location>
</feature>
<dbReference type="SMART" id="SM00823">
    <property type="entry name" value="PKS_PP"/>
    <property type="match status" value="2"/>
</dbReference>
<sequence>MTTAAAAPLSFGQHRMWSMGQLADGSVTNLVMAVRLTGPLNLPALAQACTDVVARHHVLRTTIELRDGEPIQVLTPAARVPLHLVDLPEAGVEAVLRAEAARPLDLTHPPLVRVTVLRTATRQHIAVVAMHHAATDGWSLGRLATEISLLYQAYLTGRQAPLRDQPVVQFAQYATRERARRWDDEPAPWLDGVDDPAAAALPIGRPRLLDWAREARLWTASLPPSLTNGLADLRRREGGTLFMLVLAAWTCLMHRLDGRETVLAATLASGRVRAELEPSIGYFANVLPLGARVHSGMPFRELWRQIRDRCAIAYEHQDTPFEVIARRWPGASPISVLCVAQPPTPELSLPGLQTEPVDVPHASPHFDLTIEFREQAGALRFGLQYDASVLDGETVAVLGGYLRAILQAVTVDPDVACGQIRLGEARTLDSTGTRPGLSLHEAFERQCARTPDRVALRHGERCWTYRALNARANRLARALIARGVRIEDRVAVCLPRGHDAVVAILATLKAGAAFVPIDPSYPQARIAHMLADADVKMVLDDLSGLGSGYAATNPGMTVAPDNLAYVMYTSGTTGRPKGVLGLHGATMHRLEWMWQRYPFGPDERSCQRTPLSFVDSVWEILGPLLAGVTADILDPQAVAEPDLLVDALHLAGSTRIVVVPSLLRALLDTVPGIGARLPAMTTWITSGERLAPDLARRFHRLMPGRRLLNLYGCTEVSADATGAQIPADAEIVTIGQPIAGASATVVDPAGRPVPPLVAGELVIGGPLVARGYHRAAAATAARFRPGPAGGRVYHTGDLARVRADGQIEYLGRIDDQVKVRGVRIEPAEVEAALLGFPSVRQAAVAAHADALVAYVCLDEGCELGELRAHCRGLLPAAFVPSMFIRVDELPLGPSGKIDRRRLPAVTPHGTPGRPPTGTTEILVAQAFTETLPIPARSVDDDFFALGGQSITATALLHRLKQRTGAPIELRDLFAAPSVAALARLLDDRSGQAAPADEFELISRPEAWHDPFPLTEVQQAYWIGRNTELVLGNVATHAYFEVDAVGLDITRLETAIRALVERHAALRTVVIESGEQQVLQHVPPYHLAVQDARGDDAVLSRVRETMSHQVLAADRWPLFDIRASLLGQDRVRLHVSIDALLADAYSVQLLTSELARLYHTPQTRMPPLRLTFRDAVLAETDARTQPSYERSLTYWRERLTGLPVGPELPLSRSPESLPQPRFRRWAHKLDSGLWRSMVERAAAAGVTPSAAVLAAFAEVLTAWSRHPHYTVMLTLFNRRGDHPDLYRIVGDFTSVTPLEIDHREQNSFTGRARTVQGRMWTDLDHRSVSGITVLREWTRRRSGRPGLLTPVVFTSNLGLPDNTGDVGLGELGYGVTQTPQAYLDHQVAEAPDGLILHWDVVADLFPPGLVDAMFNAYVELLTALADGTRMWDEPVRQLLPPEQVSRRARVNATAAPLTDATLPAMFAASSARNPQAPAVITAHGTLSYWELAGRAGAVARSLAQRDVGRGDLVGVAAPKGWEQAAAVLGVTAAGAAYMPLDPDLPAGRRRLLEQQTGMRAVLTAADIEQSDSATLPQHPSATDLAYVIFTSGSTGTPKGVMIDHRGAVNTVADINRRFGIGPDDRVLGLSALSFDLSVYDLFGIWAAGGAVVLPDPQRLRDPKHWLQLLRQTGVTVWNTVPALLDLAVDYAETAGSPGLSELRVVMLSGDWIPVGLPDRLRRMAPGAQVISLGGATEASIWSVYHRIGEVDPAWPSIPYGRPLANQRVYVLDNHFEPRPDWVPGDLYLAGIGLALGYLGDPARTAEQFVNHPHTGERLYRTGDIARARPDGELEFLGREDNQVKISGFRIELGEIEAAMRAVPGVSACAATAVGPRTGDRRLAAFFVGEASEDDMRSALREALPGYLVPTSMRRLDSLPLTAQGKVDRSALAALAETTAPQPTAVPAPDELVSWLAAIWARVLGVESVGPDDNFFHLGGTSLVAVRLLNRLEAELGRKVALDRLYEAPTVRELASAIGRAHAAAEGPAPLRPDPGRRHEPFPLTTIQEAYWLGRRSSMTLGGVSTHSYVELDVSGLDADALEGAVNRLVARHDALRTIVRPDGTQRVLEQVPSFTVTRSPSHEGLDVIRQRMSHRVYDTSRWPLFDLAVSRLDGDVSRLHVSVDLIVADALSFHILQQELLACYHDHATRLPELGCTFRDYVCAVEAARTAPSRRAAERYWRARIAGLPAAPPLPLACQLTELARPRFTRLETHLDVGDVARLREHGSARNLTPSGVLCAGYADVLAMWSQTGRFTINLTTFNRLPLHPDIDAVVGDFTSTTLLAVDATGDTFTARAQALQQQIFRDLEHREFGGVEVLRLIRSDPARRAEAFAPVVFTSTLLPDGGATRPEAPAWPAKVAYSVSQTPQVLLDFQVYEHSGGLVLTWDHVAEAFPDGMVTEMFDAYGRILQSLVTDGGYWEVGPGWKR</sequence>
<comment type="cofactor">
    <cofactor evidence="1">
        <name>pantetheine 4'-phosphate</name>
        <dbReference type="ChEBI" id="CHEBI:47942"/>
    </cofactor>
</comment>